<dbReference type="AlphaFoldDB" id="A0A6A6N6R1"/>
<organism evidence="1 2">
    <name type="scientific">Hevea brasiliensis</name>
    <name type="common">Para rubber tree</name>
    <name type="synonym">Siphonia brasiliensis</name>
    <dbReference type="NCBI Taxonomy" id="3981"/>
    <lineage>
        <taxon>Eukaryota</taxon>
        <taxon>Viridiplantae</taxon>
        <taxon>Streptophyta</taxon>
        <taxon>Embryophyta</taxon>
        <taxon>Tracheophyta</taxon>
        <taxon>Spermatophyta</taxon>
        <taxon>Magnoliopsida</taxon>
        <taxon>eudicotyledons</taxon>
        <taxon>Gunneridae</taxon>
        <taxon>Pentapetalae</taxon>
        <taxon>rosids</taxon>
        <taxon>fabids</taxon>
        <taxon>Malpighiales</taxon>
        <taxon>Euphorbiaceae</taxon>
        <taxon>Crotonoideae</taxon>
        <taxon>Micrandreae</taxon>
        <taxon>Hevea</taxon>
    </lineage>
</organism>
<dbReference type="EMBL" id="JAAGAX010000003">
    <property type="protein sequence ID" value="KAF2321014.1"/>
    <property type="molecule type" value="Genomic_DNA"/>
</dbReference>
<protein>
    <submittedName>
        <fullName evidence="1">Uncharacterized protein</fullName>
    </submittedName>
</protein>
<reference evidence="1 2" key="1">
    <citation type="journal article" date="2020" name="Mol. Plant">
        <title>The Chromosome-Based Rubber Tree Genome Provides New Insights into Spurge Genome Evolution and Rubber Biosynthesis.</title>
        <authorList>
            <person name="Liu J."/>
            <person name="Shi C."/>
            <person name="Shi C.C."/>
            <person name="Li W."/>
            <person name="Zhang Q.J."/>
            <person name="Zhang Y."/>
            <person name="Li K."/>
            <person name="Lu H.F."/>
            <person name="Shi C."/>
            <person name="Zhu S.T."/>
            <person name="Xiao Z.Y."/>
            <person name="Nan H."/>
            <person name="Yue Y."/>
            <person name="Zhu X.G."/>
            <person name="Wu Y."/>
            <person name="Hong X.N."/>
            <person name="Fan G.Y."/>
            <person name="Tong Y."/>
            <person name="Zhang D."/>
            <person name="Mao C.L."/>
            <person name="Liu Y.L."/>
            <person name="Hao S.J."/>
            <person name="Liu W.Q."/>
            <person name="Lv M.Q."/>
            <person name="Zhang H.B."/>
            <person name="Liu Y."/>
            <person name="Hu-Tang G.R."/>
            <person name="Wang J.P."/>
            <person name="Wang J.H."/>
            <person name="Sun Y.H."/>
            <person name="Ni S.B."/>
            <person name="Chen W.B."/>
            <person name="Zhang X.C."/>
            <person name="Jiao Y.N."/>
            <person name="Eichler E.E."/>
            <person name="Li G.H."/>
            <person name="Liu X."/>
            <person name="Gao L.Z."/>
        </authorList>
    </citation>
    <scope>NUCLEOTIDE SEQUENCE [LARGE SCALE GENOMIC DNA]</scope>
    <source>
        <strain evidence="2">cv. GT1</strain>
        <tissue evidence="1">Leaf</tissue>
    </source>
</reference>
<proteinExistence type="predicted"/>
<name>A0A6A6N6R1_HEVBR</name>
<comment type="caution">
    <text evidence="1">The sequence shown here is derived from an EMBL/GenBank/DDBJ whole genome shotgun (WGS) entry which is preliminary data.</text>
</comment>
<keyword evidence="2" id="KW-1185">Reference proteome</keyword>
<evidence type="ECO:0000313" key="1">
    <source>
        <dbReference type="EMBL" id="KAF2321014.1"/>
    </source>
</evidence>
<dbReference type="Proteomes" id="UP000467840">
    <property type="component" value="Chromosome 10"/>
</dbReference>
<gene>
    <name evidence="1" type="ORF">GH714_032664</name>
</gene>
<accession>A0A6A6N6R1</accession>
<evidence type="ECO:0000313" key="2">
    <source>
        <dbReference type="Proteomes" id="UP000467840"/>
    </source>
</evidence>
<sequence length="163" mass="18125">MFALFSLLYKNAPLTSWYGFSGVEASEMYFAAHDSGMGTFALGVGLFGHYESGSMQNEPGPSSSMQQMRPELQLLSTQNLKIKENIVDMRDGPVQYVMQDRGGRVSIHLKELSGFGMTSSRKNVKASSSLVSTPSCPRIRDNKWKYRKGTVSIRILTFSISHI</sequence>